<feature type="transmembrane region" description="Helical" evidence="7">
    <location>
        <begin position="274"/>
        <end position="293"/>
    </location>
</feature>
<keyword evidence="3" id="KW-0997">Cell inner membrane</keyword>
<evidence type="ECO:0000256" key="7">
    <source>
        <dbReference type="HAMAP-Rule" id="MF_00672"/>
    </source>
</evidence>
<evidence type="ECO:0000256" key="1">
    <source>
        <dbReference type="ARBA" id="ARBA00004651"/>
    </source>
</evidence>
<evidence type="ECO:0000256" key="3">
    <source>
        <dbReference type="ARBA" id="ARBA00022519"/>
    </source>
</evidence>
<dbReference type="EMBL" id="CP004885">
    <property type="protein sequence ID" value="AGX87050.1"/>
    <property type="molecule type" value="Genomic_DNA"/>
</dbReference>
<comment type="similarity">
    <text evidence="7">Belongs to the UPF0761 family.</text>
</comment>
<evidence type="ECO:0000256" key="4">
    <source>
        <dbReference type="ARBA" id="ARBA00022692"/>
    </source>
</evidence>
<evidence type="ECO:0000256" key="6">
    <source>
        <dbReference type="ARBA" id="ARBA00023136"/>
    </source>
</evidence>
<organism evidence="8 9">
    <name type="scientific">Candidatus Symbiobacter mobilis CR</name>
    <dbReference type="NCBI Taxonomy" id="946483"/>
    <lineage>
        <taxon>Bacteria</taxon>
        <taxon>Pseudomonadati</taxon>
        <taxon>Pseudomonadota</taxon>
        <taxon>Betaproteobacteria</taxon>
        <taxon>Burkholderiales</taxon>
        <taxon>Comamonadaceae</taxon>
    </lineage>
</organism>
<dbReference type="RefSeq" id="WP_022771870.1">
    <property type="nucleotide sequence ID" value="NC_022576.1"/>
</dbReference>
<dbReference type="PATRIC" id="fig|946483.4.peg.953"/>
<dbReference type="AlphaFoldDB" id="U5N6Y3"/>
<dbReference type="PANTHER" id="PTHR30213">
    <property type="entry name" value="INNER MEMBRANE PROTEIN YHJD"/>
    <property type="match status" value="1"/>
</dbReference>
<proteinExistence type="inferred from homology"/>
<name>U5N6Y3_9BURK</name>
<evidence type="ECO:0000256" key="5">
    <source>
        <dbReference type="ARBA" id="ARBA00022989"/>
    </source>
</evidence>
<evidence type="ECO:0000256" key="2">
    <source>
        <dbReference type="ARBA" id="ARBA00022475"/>
    </source>
</evidence>
<dbReference type="eggNOG" id="COG1295">
    <property type="taxonomic scope" value="Bacteria"/>
</dbReference>
<comment type="caution">
    <text evidence="7">Lacks conserved residue(s) required for the propagation of feature annotation.</text>
</comment>
<dbReference type="Pfam" id="PF03631">
    <property type="entry name" value="Virul_fac_BrkB"/>
    <property type="match status" value="1"/>
</dbReference>
<keyword evidence="2 7" id="KW-1003">Cell membrane</keyword>
<comment type="subcellular location">
    <subcellularLocation>
        <location evidence="1 7">Cell membrane</location>
        <topology evidence="1 7">Multi-pass membrane protein</topology>
    </subcellularLocation>
</comment>
<evidence type="ECO:0000313" key="9">
    <source>
        <dbReference type="Proteomes" id="UP000017184"/>
    </source>
</evidence>
<dbReference type="STRING" id="946483.Cenrod_0948"/>
<dbReference type="PANTHER" id="PTHR30213:SF0">
    <property type="entry name" value="UPF0761 MEMBRANE PROTEIN YIHY"/>
    <property type="match status" value="1"/>
</dbReference>
<feature type="transmembrane region" description="Helical" evidence="7">
    <location>
        <begin position="50"/>
        <end position="76"/>
    </location>
</feature>
<reference evidence="8 9" key="1">
    <citation type="journal article" date="2013" name="Genome Biol.">
        <title>Genomic analysis reveals key aspects of prokaryotic symbiosis in the phototrophic consortium "Chlorochromatium aggregatum".</title>
        <authorList>
            <person name="Liu Z."/>
            <person name="Muller J."/>
            <person name="Li T."/>
            <person name="Alvey R.M."/>
            <person name="Vogl K."/>
            <person name="Frigaard N.U."/>
            <person name="Rockwell N.C."/>
            <person name="Boyd E.S."/>
            <person name="Tomsho L.P."/>
            <person name="Schuster S.C."/>
            <person name="Henke P."/>
            <person name="Rohde M."/>
            <person name="Overmann J."/>
            <person name="Bryant D.A."/>
        </authorList>
    </citation>
    <scope>NUCLEOTIDE SEQUENCE [LARGE SCALE GENOMIC DNA]</scope>
    <source>
        <strain evidence="8">CR</strain>
    </source>
</reference>
<sequence>MDDAAVPPGGGLSTALPPAQAQIGWLDRLQRFPWKRAALIARERFRQDHLALSASSLTFMTTIALVPFATVALALFTAFPQFARLQITLQRWLVDSLIPDSIARQVLGYLSQFAGKASRLGSVGLAVLFVTALALVLTIDRTLNAIWRVRKPRPLWQRVLVYWTTITLGPLLLALSVSLTTYALSVSKGILGTVSGGVGLALDAVQFVLLAAGMAAMYRYVPNTRVHWRHAWAGGWFVAAAFEIGKRLLVWYLAKVPTYSVLYGTFATVPILLVWIYIAWVIVLLGAVLAAYLPSLQANLSARPQEQGWQFALALDVLCALDATHHTPRRGLPLDELGIALGVEPVQLEGVVDALVTLDWVARLQEEPERLVLLIDPDTTPLEPLVCALLLACGDVAWWRRAPLPALRVRDAMRGSGDEGIKEVCVPVA</sequence>
<feature type="transmembrane region" description="Helical" evidence="7">
    <location>
        <begin position="160"/>
        <end position="184"/>
    </location>
</feature>
<keyword evidence="9" id="KW-1185">Reference proteome</keyword>
<evidence type="ECO:0000313" key="8">
    <source>
        <dbReference type="EMBL" id="AGX87050.1"/>
    </source>
</evidence>
<keyword evidence="4 7" id="KW-0812">Transmembrane</keyword>
<dbReference type="NCBIfam" id="TIGR00765">
    <property type="entry name" value="yihY_not_rbn"/>
    <property type="match status" value="1"/>
</dbReference>
<dbReference type="HAMAP" id="MF_00672">
    <property type="entry name" value="UPF0761"/>
    <property type="match status" value="1"/>
</dbReference>
<keyword evidence="6 7" id="KW-0472">Membrane</keyword>
<gene>
    <name evidence="8" type="ORF">Cenrod_0948</name>
</gene>
<dbReference type="InterPro" id="IPR023679">
    <property type="entry name" value="UPF0761_bac"/>
</dbReference>
<keyword evidence="5 7" id="KW-1133">Transmembrane helix</keyword>
<dbReference type="HOGENOM" id="CLU_032288_1_2_4"/>
<dbReference type="OrthoDB" id="9808671at2"/>
<feature type="transmembrane region" description="Helical" evidence="7">
    <location>
        <begin position="233"/>
        <end position="254"/>
    </location>
</feature>
<feature type="transmembrane region" description="Helical" evidence="7">
    <location>
        <begin position="120"/>
        <end position="139"/>
    </location>
</feature>
<accession>U5N6Y3</accession>
<dbReference type="KEGG" id="cbx:Cenrod_0948"/>
<dbReference type="InterPro" id="IPR017039">
    <property type="entry name" value="Virul_fac_BrkB"/>
</dbReference>
<dbReference type="GO" id="GO:0005886">
    <property type="term" value="C:plasma membrane"/>
    <property type="evidence" value="ECO:0007669"/>
    <property type="project" value="UniProtKB-SubCell"/>
</dbReference>
<protein>
    <recommendedName>
        <fullName evidence="7">UPF0761 membrane protein Cenrod_0948</fullName>
    </recommendedName>
</protein>
<dbReference type="Proteomes" id="UP000017184">
    <property type="component" value="Chromosome"/>
</dbReference>